<dbReference type="InterPro" id="IPR005146">
    <property type="entry name" value="B3/B4_tRNA-bd"/>
</dbReference>
<dbReference type="Proteomes" id="UP000776629">
    <property type="component" value="Unassembled WGS sequence"/>
</dbReference>
<dbReference type="RefSeq" id="WP_204776678.1">
    <property type="nucleotide sequence ID" value="NZ_JACJJQ010000026.1"/>
</dbReference>
<organism evidence="2 3">
    <name type="scientific">Limosilactobacillus alvi</name>
    <dbReference type="NCBI Taxonomy" id="990412"/>
    <lineage>
        <taxon>Bacteria</taxon>
        <taxon>Bacillati</taxon>
        <taxon>Bacillota</taxon>
        <taxon>Bacilli</taxon>
        <taxon>Lactobacillales</taxon>
        <taxon>Lactobacillaceae</taxon>
        <taxon>Limosilactobacillus</taxon>
    </lineage>
</organism>
<feature type="domain" description="B3/B4 tRNA-binding" evidence="1">
    <location>
        <begin position="68"/>
        <end position="221"/>
    </location>
</feature>
<reference evidence="2 3" key="1">
    <citation type="journal article" date="2021" name="Sci. Rep.">
        <title>The distribution of antibiotic resistance genes in chicken gut microbiota commensals.</title>
        <authorList>
            <person name="Juricova H."/>
            <person name="Matiasovicova J."/>
            <person name="Kubasova T."/>
            <person name="Cejkova D."/>
            <person name="Rychlik I."/>
        </authorList>
    </citation>
    <scope>NUCLEOTIDE SEQUENCE [LARGE SCALE GENOMIC DNA]</scope>
    <source>
        <strain evidence="2 3">An810</strain>
    </source>
</reference>
<dbReference type="SUPFAM" id="SSF56037">
    <property type="entry name" value="PheT/TilS domain"/>
    <property type="match status" value="1"/>
</dbReference>
<dbReference type="PANTHER" id="PTHR39209">
    <property type="match status" value="1"/>
</dbReference>
<name>A0ABS2EPP3_9LACO</name>
<keyword evidence="3" id="KW-1185">Reference proteome</keyword>
<evidence type="ECO:0000313" key="3">
    <source>
        <dbReference type="Proteomes" id="UP000776629"/>
    </source>
</evidence>
<evidence type="ECO:0000259" key="1">
    <source>
        <dbReference type="SMART" id="SM00873"/>
    </source>
</evidence>
<gene>
    <name evidence="2" type="ORF">H5993_06285</name>
</gene>
<dbReference type="EMBL" id="JACJJQ010000026">
    <property type="protein sequence ID" value="MBM6754363.1"/>
    <property type="molecule type" value="Genomic_DNA"/>
</dbReference>
<dbReference type="InterPro" id="IPR020825">
    <property type="entry name" value="Phe-tRNA_synthase-like_B3/B4"/>
</dbReference>
<protein>
    <recommendedName>
        <fullName evidence="1">B3/B4 tRNA-binding domain-containing protein</fullName>
    </recommendedName>
</protein>
<dbReference type="SMART" id="SM00873">
    <property type="entry name" value="B3_4"/>
    <property type="match status" value="1"/>
</dbReference>
<dbReference type="Pfam" id="PF03483">
    <property type="entry name" value="B3_4"/>
    <property type="match status" value="1"/>
</dbReference>
<evidence type="ECO:0000313" key="2">
    <source>
        <dbReference type="EMBL" id="MBM6754363.1"/>
    </source>
</evidence>
<dbReference type="Gene3D" id="3.50.40.10">
    <property type="entry name" value="Phenylalanyl-trna Synthetase, Chain B, domain 3"/>
    <property type="match status" value="1"/>
</dbReference>
<proteinExistence type="predicted"/>
<dbReference type="PANTHER" id="PTHR39209:SF2">
    <property type="entry name" value="CYTOPLASMIC PROTEIN"/>
    <property type="match status" value="1"/>
</dbReference>
<accession>A0ABS2EPP3</accession>
<sequence length="241" mass="26591">MLDNVTVDQSFFDTFPGAQVNILFVDGIDNHNTKLSEAERRKMLNQAMDQAADEFLGEAQFAKNPVVAEWRKAYQSFKKKKGARSSIEALLKRVDKETGISTIDPLVDLYNSVSIANGVPVGIEDRDKIQGSLRLGVVHEGLAFQPVGADKDEPTLEGEVAWYDNNGAVCRCLNWRDAQRTMLDENSQNIVAVIESVNPVQAERASIAMNRLAELIEVNFGVKPLKNVVLTAENPSVTVTD</sequence>
<comment type="caution">
    <text evidence="2">The sequence shown here is derived from an EMBL/GenBank/DDBJ whole genome shotgun (WGS) entry which is preliminary data.</text>
</comment>